<gene>
    <name evidence="9" type="ORF">GLW00_03275</name>
</gene>
<dbReference type="InterPro" id="IPR001754">
    <property type="entry name" value="OMPdeCOase_dom"/>
</dbReference>
<reference evidence="9 10" key="1">
    <citation type="submission" date="2019-11" db="EMBL/GenBank/DDBJ databases">
        <title>Genome sequences of 17 halophilic strains isolated from different environments.</title>
        <authorList>
            <person name="Furrow R.E."/>
        </authorList>
    </citation>
    <scope>NUCLEOTIDE SEQUENCE [LARGE SCALE GENOMIC DNA]</scope>
    <source>
        <strain evidence="9 10">SL-4</strain>
    </source>
</reference>
<evidence type="ECO:0000256" key="4">
    <source>
        <dbReference type="ARBA" id="ARBA00012890"/>
    </source>
</evidence>
<comment type="catalytic activity">
    <reaction evidence="1">
        <text>D-ribulose 5-phosphate + formaldehyde = D-arabino-hex-3-ulose 6-phosphate</text>
        <dbReference type="Rhea" id="RHEA:25201"/>
        <dbReference type="ChEBI" id="CHEBI:16842"/>
        <dbReference type="ChEBI" id="CHEBI:58121"/>
        <dbReference type="ChEBI" id="CHEBI:58542"/>
        <dbReference type="EC" id="4.1.2.43"/>
    </reaction>
</comment>
<organism evidence="9 10">
    <name type="scientific">Halobacillus litoralis</name>
    <dbReference type="NCBI Taxonomy" id="45668"/>
    <lineage>
        <taxon>Bacteria</taxon>
        <taxon>Bacillati</taxon>
        <taxon>Bacillota</taxon>
        <taxon>Bacilli</taxon>
        <taxon>Bacillales</taxon>
        <taxon>Bacillaceae</taxon>
        <taxon>Halobacillus</taxon>
    </lineage>
</organism>
<dbReference type="SMART" id="SM00934">
    <property type="entry name" value="OMPdecase"/>
    <property type="match status" value="1"/>
</dbReference>
<feature type="domain" description="Orotidine 5'-phosphate decarboxylase" evidence="8">
    <location>
        <begin position="2"/>
        <end position="201"/>
    </location>
</feature>
<dbReference type="Gene3D" id="3.20.20.70">
    <property type="entry name" value="Aldolase class I"/>
    <property type="match status" value="1"/>
</dbReference>
<dbReference type="EMBL" id="WMFA01000001">
    <property type="protein sequence ID" value="MYL69854.1"/>
    <property type="molecule type" value="Genomic_DNA"/>
</dbReference>
<evidence type="ECO:0000256" key="5">
    <source>
        <dbReference type="ARBA" id="ARBA00022563"/>
    </source>
</evidence>
<name>A0A845F7U0_9BACI</name>
<dbReference type="PANTHER" id="PTHR35039">
    <property type="entry name" value="3-KETO-L-GULONATE-6-PHOSPHATE DECARBOXYLASE SGBH-RELATED"/>
    <property type="match status" value="1"/>
</dbReference>
<evidence type="ECO:0000256" key="2">
    <source>
        <dbReference type="ARBA" id="ARBA00005014"/>
    </source>
</evidence>
<dbReference type="InterPro" id="IPR017553">
    <property type="entry name" value="3-hexulose-6-phosphate_synth"/>
</dbReference>
<dbReference type="AlphaFoldDB" id="A0A845F7U0"/>
<evidence type="ECO:0000313" key="9">
    <source>
        <dbReference type="EMBL" id="MYL69854.1"/>
    </source>
</evidence>
<dbReference type="OrthoDB" id="43475at2"/>
<dbReference type="PANTHER" id="PTHR35039:SF3">
    <property type="entry name" value="3-KETO-L-GULONATE-6-PHOSPHATE DECARBOXYLASE SGBH-RELATED"/>
    <property type="match status" value="1"/>
</dbReference>
<evidence type="ECO:0000259" key="8">
    <source>
        <dbReference type="SMART" id="SM00934"/>
    </source>
</evidence>
<dbReference type="EC" id="4.1.2.43" evidence="4"/>
<evidence type="ECO:0000256" key="7">
    <source>
        <dbReference type="ARBA" id="ARBA00023277"/>
    </source>
</evidence>
<comment type="pathway">
    <text evidence="2">One-carbon metabolism; formaldehyde assimilation via RuMP pathway; D-fructose 6-phosphate from D-ribulose 5-phosphate and formaldehyde: step 1/2.</text>
</comment>
<dbReference type="Pfam" id="PF00215">
    <property type="entry name" value="OMPdecase"/>
    <property type="match status" value="1"/>
</dbReference>
<dbReference type="GO" id="GO:0033982">
    <property type="term" value="F:3-dehydro-L-gulonate-6-phosphate decarboxylase activity"/>
    <property type="evidence" value="ECO:0007669"/>
    <property type="project" value="TreeGrafter"/>
</dbReference>
<dbReference type="NCBIfam" id="TIGR03128">
    <property type="entry name" value="RuMP_HxlA"/>
    <property type="match status" value="1"/>
</dbReference>
<dbReference type="FunFam" id="3.20.20.70:FF:000022">
    <property type="entry name" value="3-keto-L-gulonate-6-phosphate decarboxylase UlaD"/>
    <property type="match status" value="1"/>
</dbReference>
<dbReference type="GO" id="GO:0006730">
    <property type="term" value="P:one-carbon metabolic process"/>
    <property type="evidence" value="ECO:0007669"/>
    <property type="project" value="UniProtKB-KW"/>
</dbReference>
<comment type="caution">
    <text evidence="9">The sequence shown here is derived from an EMBL/GenBank/DDBJ whole genome shotgun (WGS) entry which is preliminary data.</text>
</comment>
<evidence type="ECO:0000256" key="1">
    <source>
        <dbReference type="ARBA" id="ARBA00000718"/>
    </source>
</evidence>
<evidence type="ECO:0000256" key="6">
    <source>
        <dbReference type="ARBA" id="ARBA00023239"/>
    </source>
</evidence>
<comment type="similarity">
    <text evidence="3">Belongs to the HPS/KGPDC family. HPS subfamily.</text>
</comment>
<protein>
    <recommendedName>
        <fullName evidence="4">3-hexulose-6-phosphate synthase</fullName>
        <ecNumber evidence="4">4.1.2.43</ecNumber>
    </recommendedName>
</protein>
<dbReference type="Proteomes" id="UP000450457">
    <property type="component" value="Unassembled WGS sequence"/>
</dbReference>
<evidence type="ECO:0000256" key="3">
    <source>
        <dbReference type="ARBA" id="ARBA00006350"/>
    </source>
</evidence>
<keyword evidence="5" id="KW-0554">One-carbon metabolism</keyword>
<dbReference type="InterPro" id="IPR013785">
    <property type="entry name" value="Aldolase_TIM"/>
</dbReference>
<dbReference type="SUPFAM" id="SSF51366">
    <property type="entry name" value="Ribulose-phoshate binding barrel"/>
    <property type="match status" value="1"/>
</dbReference>
<accession>A0A845F7U0</accession>
<sequence>MNLQLALDRMTKEECFQALEDTKGAIDWIEIGTGVIKEYGVSLIREIKKAFPDQTLVADMKTCDAGKHEAAQAFEAGADITTVMAFSADQTIKDTLEVARRYERRVMIDLLGVQEEQRIKELCALGVDLVSLHFGKDMQASGEIQSDDLFSLVQGSHVEVAVAGGINPGTLPSILKNNPDTLIVGSAITKQNDRRSAALQMKGMMMDHEADHSNRQR</sequence>
<keyword evidence="7" id="KW-0119">Carbohydrate metabolism</keyword>
<dbReference type="GO" id="GO:0006207">
    <property type="term" value="P:'de novo' pyrimidine nucleobase biosynthetic process"/>
    <property type="evidence" value="ECO:0007669"/>
    <property type="project" value="InterPro"/>
</dbReference>
<dbReference type="InterPro" id="IPR041710">
    <property type="entry name" value="HPS/KGPDC"/>
</dbReference>
<dbReference type="GO" id="GO:0043801">
    <property type="term" value="F:hexulose-6-phosphate synthase activity"/>
    <property type="evidence" value="ECO:0007669"/>
    <property type="project" value="UniProtKB-EC"/>
</dbReference>
<keyword evidence="6" id="KW-0456">Lyase</keyword>
<dbReference type="GO" id="GO:0004590">
    <property type="term" value="F:orotidine-5'-phosphate decarboxylase activity"/>
    <property type="evidence" value="ECO:0007669"/>
    <property type="project" value="InterPro"/>
</dbReference>
<dbReference type="InterPro" id="IPR011060">
    <property type="entry name" value="RibuloseP-bd_barrel"/>
</dbReference>
<dbReference type="GO" id="GO:0019854">
    <property type="term" value="P:L-ascorbic acid catabolic process"/>
    <property type="evidence" value="ECO:0007669"/>
    <property type="project" value="TreeGrafter"/>
</dbReference>
<proteinExistence type="inferred from homology"/>
<evidence type="ECO:0000313" key="10">
    <source>
        <dbReference type="Proteomes" id="UP000450457"/>
    </source>
</evidence>
<dbReference type="CDD" id="cd04726">
    <property type="entry name" value="KGPDC_HPS"/>
    <property type="match status" value="1"/>
</dbReference>